<dbReference type="Proteomes" id="UP000185003">
    <property type="component" value="Unassembled WGS sequence"/>
</dbReference>
<gene>
    <name evidence="8" type="ORF">SAMN04488055_0392</name>
</gene>
<dbReference type="InterPro" id="IPR033985">
    <property type="entry name" value="SusD-like_N"/>
</dbReference>
<comment type="subcellular location">
    <subcellularLocation>
        <location evidence="1">Cell outer membrane</location>
    </subcellularLocation>
</comment>
<feature type="domain" description="SusD-like N-terminal" evidence="7">
    <location>
        <begin position="79"/>
        <end position="226"/>
    </location>
</feature>
<proteinExistence type="inferred from homology"/>
<evidence type="ECO:0000259" key="6">
    <source>
        <dbReference type="Pfam" id="PF07980"/>
    </source>
</evidence>
<dbReference type="SUPFAM" id="SSF48452">
    <property type="entry name" value="TPR-like"/>
    <property type="match status" value="1"/>
</dbReference>
<keyword evidence="5" id="KW-0998">Cell outer membrane</keyword>
<organism evidence="8 9">
    <name type="scientific">Chitinophaga niabensis</name>
    <dbReference type="NCBI Taxonomy" id="536979"/>
    <lineage>
        <taxon>Bacteria</taxon>
        <taxon>Pseudomonadati</taxon>
        <taxon>Bacteroidota</taxon>
        <taxon>Chitinophagia</taxon>
        <taxon>Chitinophagales</taxon>
        <taxon>Chitinophagaceae</taxon>
        <taxon>Chitinophaga</taxon>
    </lineage>
</organism>
<dbReference type="GO" id="GO:0009279">
    <property type="term" value="C:cell outer membrane"/>
    <property type="evidence" value="ECO:0007669"/>
    <property type="project" value="UniProtKB-SubCell"/>
</dbReference>
<keyword evidence="9" id="KW-1185">Reference proteome</keyword>
<evidence type="ECO:0000256" key="1">
    <source>
        <dbReference type="ARBA" id="ARBA00004442"/>
    </source>
</evidence>
<evidence type="ECO:0000313" key="8">
    <source>
        <dbReference type="EMBL" id="SIN66661.1"/>
    </source>
</evidence>
<evidence type="ECO:0000256" key="5">
    <source>
        <dbReference type="ARBA" id="ARBA00023237"/>
    </source>
</evidence>
<evidence type="ECO:0000313" key="9">
    <source>
        <dbReference type="Proteomes" id="UP000185003"/>
    </source>
</evidence>
<dbReference type="PROSITE" id="PS51257">
    <property type="entry name" value="PROKAR_LIPOPROTEIN"/>
    <property type="match status" value="1"/>
</dbReference>
<dbReference type="STRING" id="536979.SAMN04488055_0392"/>
<dbReference type="InterPro" id="IPR011990">
    <property type="entry name" value="TPR-like_helical_dom_sf"/>
</dbReference>
<dbReference type="EMBL" id="FSRA01000001">
    <property type="protein sequence ID" value="SIN66661.1"/>
    <property type="molecule type" value="Genomic_DNA"/>
</dbReference>
<feature type="domain" description="RagB/SusD" evidence="6">
    <location>
        <begin position="336"/>
        <end position="653"/>
    </location>
</feature>
<evidence type="ECO:0000256" key="2">
    <source>
        <dbReference type="ARBA" id="ARBA00006275"/>
    </source>
</evidence>
<dbReference type="Gene3D" id="1.25.40.390">
    <property type="match status" value="1"/>
</dbReference>
<keyword evidence="3" id="KW-0732">Signal</keyword>
<comment type="similarity">
    <text evidence="2">Belongs to the SusD family.</text>
</comment>
<dbReference type="Pfam" id="PF14322">
    <property type="entry name" value="SusD-like_3"/>
    <property type="match status" value="1"/>
</dbReference>
<evidence type="ECO:0000256" key="4">
    <source>
        <dbReference type="ARBA" id="ARBA00023136"/>
    </source>
</evidence>
<dbReference type="OrthoDB" id="608091at2"/>
<keyword evidence="4" id="KW-0472">Membrane</keyword>
<evidence type="ECO:0000259" key="7">
    <source>
        <dbReference type="Pfam" id="PF14322"/>
    </source>
</evidence>
<dbReference type="InterPro" id="IPR012944">
    <property type="entry name" value="SusD_RagB_dom"/>
</dbReference>
<dbReference type="Pfam" id="PF07980">
    <property type="entry name" value="SusD_RagB"/>
    <property type="match status" value="1"/>
</dbReference>
<protein>
    <submittedName>
        <fullName evidence="8">Starch-binding associating with outer membrane</fullName>
    </submittedName>
</protein>
<accession>A0A1N6D769</accession>
<name>A0A1N6D769_9BACT</name>
<reference evidence="8 9" key="1">
    <citation type="submission" date="2016-11" db="EMBL/GenBank/DDBJ databases">
        <authorList>
            <person name="Jaros S."/>
            <person name="Januszkiewicz K."/>
            <person name="Wedrychowicz H."/>
        </authorList>
    </citation>
    <scope>NUCLEOTIDE SEQUENCE [LARGE SCALE GENOMIC DNA]</scope>
    <source>
        <strain evidence="8 9">DSM 24787</strain>
    </source>
</reference>
<dbReference type="AlphaFoldDB" id="A0A1N6D769"/>
<evidence type="ECO:0000256" key="3">
    <source>
        <dbReference type="ARBA" id="ARBA00022729"/>
    </source>
</evidence>
<sequence>MNKWISFLCAFAGILFLSSCKKYLNMDHFFKDRLNTDTLFTKKDYSDQWLASTYSHLRNENADVASKGFTPFNFISDDMFFGDRDDKYRRYKNGEYDETWDQGSWSSCYQGIRKASIFIHNIDKNREMTPEEILQKKAEARFLRAYYYWLLLRKYGPVPLVADEGIDYTTEYQNLAQPRNSYDECVDFITKELAIAAKDLPLQHTNREAARPTRGAALAARAKVYLYGASPLFNGNTEMADLVDNTGRKLITQTYDEVKWAKAAAAAKDVIDMNVYKLFTAPFNAQDQSATQPRTIIPPFNALYSEKAFPLGWKDIDPFQSYSQLFNGALAYTANPEIIFSRVTEQSSEGVAQMVLHQVPYSLKGWNTHGITQKQADIYYMNDGANVPVNPRVTGFTVNNTSHKPLPAKVSLQYANREPRFYASVAYNGSMWEGTSARKVEDRYKQVFYYRGYSDGKQPSSPAFHIRTGLGIKKYYNPFDSFMEGGFVVPKIEPAIRYAEILLIYAEALNELNGSHNIPNYQGTGNITVARNAEEISKYLSQIRIRAGVPDFDAGIYASKENLRKALKRERQIELFAEGHRYYDLRRWKDAPVEESTQVMGCNMNMTEDQRDLFYIPVAIPSMPTIFVKKMYLWPISHSELRTNRKLTQNPGWTTFN</sequence>